<gene>
    <name evidence="2" type="ORF">AR543_p0132</name>
</gene>
<keyword evidence="1" id="KW-0472">Membrane</keyword>
<keyword evidence="1" id="KW-0812">Transmembrane</keyword>
<geneLocation type="plasmid" evidence="2 3">
    <name>unnamed1</name>
</geneLocation>
<dbReference type="EMBL" id="CP021170">
    <property type="protein sequence ID" value="ARR10740.1"/>
    <property type="molecule type" value="Genomic_DNA"/>
</dbReference>
<protein>
    <submittedName>
        <fullName evidence="2">Uncharacterized protein</fullName>
    </submittedName>
</protein>
<evidence type="ECO:0000313" key="3">
    <source>
        <dbReference type="Proteomes" id="UP000078148"/>
    </source>
</evidence>
<sequence length="73" mass="8418">MKNRMVNWMTKGYVVSIERMQRFARSERGDATQNWIVGGVITVACGLILYAFLKPQIQSWVQELVVDPLKSMK</sequence>
<keyword evidence="3" id="KW-1185">Reference proteome</keyword>
<accession>A0A1X9T444</accession>
<proteinExistence type="predicted"/>
<dbReference type="Proteomes" id="UP000078148">
    <property type="component" value="Plasmid unnamed1"/>
</dbReference>
<keyword evidence="1" id="KW-1133">Transmembrane helix</keyword>
<feature type="transmembrane region" description="Helical" evidence="1">
    <location>
        <begin position="35"/>
        <end position="53"/>
    </location>
</feature>
<dbReference type="AlphaFoldDB" id="A0A1X9T444"/>
<evidence type="ECO:0000313" key="2">
    <source>
        <dbReference type="EMBL" id="ARR10740.1"/>
    </source>
</evidence>
<reference evidence="2 3" key="1">
    <citation type="journal article" date="2016" name="Int. J. Syst. Evol. Microbiol.">
        <title>Paenibacillus damxungensis sp. nov., isolated from raw yak (Bos grunniens) milk.</title>
        <authorList>
            <person name="Wu Z."/>
            <person name="Gao C."/>
            <person name="Han J."/>
            <person name="Liu Z."/>
        </authorList>
    </citation>
    <scope>NUCLEOTIDE SEQUENCE [LARGE SCALE GENOMIC DNA]</scope>
    <source>
        <strain evidence="2 3">BD3526</strain>
        <plasmid evidence="2 3">unnamed1</plasmid>
    </source>
</reference>
<organism evidence="2 3">
    <name type="scientific">Paenibacillus bovis</name>
    <dbReference type="NCBI Taxonomy" id="1616788"/>
    <lineage>
        <taxon>Bacteria</taxon>
        <taxon>Bacillati</taxon>
        <taxon>Bacillota</taxon>
        <taxon>Bacilli</taxon>
        <taxon>Bacillales</taxon>
        <taxon>Paenibacillaceae</taxon>
        <taxon>Paenibacillus</taxon>
    </lineage>
</organism>
<dbReference type="RefSeq" id="WP_087071441.1">
    <property type="nucleotide sequence ID" value="NZ_CP021170.1"/>
</dbReference>
<evidence type="ECO:0000256" key="1">
    <source>
        <dbReference type="SAM" id="Phobius"/>
    </source>
</evidence>
<name>A0A1X9T444_9BACL</name>
<keyword evidence="2" id="KW-0614">Plasmid</keyword>
<dbReference type="KEGG" id="pbv:AR543_p0132"/>